<proteinExistence type="predicted"/>
<keyword evidence="1 2" id="KW-0175">Coiled coil</keyword>
<evidence type="ECO:0000256" key="2">
    <source>
        <dbReference type="SAM" id="Coils"/>
    </source>
</evidence>
<feature type="region of interest" description="Disordered" evidence="3">
    <location>
        <begin position="574"/>
        <end position="641"/>
    </location>
</feature>
<feature type="compositionally biased region" description="Polar residues" evidence="3">
    <location>
        <begin position="614"/>
        <end position="624"/>
    </location>
</feature>
<dbReference type="STRING" id="1182542.W9XTX9"/>
<dbReference type="RefSeq" id="XP_007732987.1">
    <property type="nucleotide sequence ID" value="XM_007734797.1"/>
</dbReference>
<dbReference type="PANTHER" id="PTHR15157:SF5">
    <property type="entry name" value="UV RADIATION RESISTANCE-ASSOCIATED GENE PROTEIN"/>
    <property type="match status" value="1"/>
</dbReference>
<gene>
    <name evidence="4" type="ORF">A1O3_04669</name>
</gene>
<dbReference type="GO" id="GO:0000149">
    <property type="term" value="F:SNARE binding"/>
    <property type="evidence" value="ECO:0007669"/>
    <property type="project" value="TreeGrafter"/>
</dbReference>
<dbReference type="HOGENOM" id="CLU_009375_1_0_1"/>
<evidence type="ECO:0000313" key="5">
    <source>
        <dbReference type="Proteomes" id="UP000019478"/>
    </source>
</evidence>
<accession>W9XTX9</accession>
<dbReference type="EMBL" id="AMGY01000004">
    <property type="protein sequence ID" value="EXJ84002.1"/>
    <property type="molecule type" value="Genomic_DNA"/>
</dbReference>
<dbReference type="OrthoDB" id="72772at2759"/>
<sequence length="641" mass="71532">MAEHGDESSLTSKPRNERPFLYPWNRRLRHLHGISLRNLHITAPGARRRAKTITDDDALYSLASPTKRALQNDTKQLAQSRSFADLSSALDDPFNPIPLHKASTSYDKNEVHSNRPSGGRMRRSSTLHWASASPRTRQSKLEDIVVSRLADSWISVHCPGSSEPIYISEVIERSMNPSFAFFDLDSSGSHVSRSAECAIRVWARSADTEEYCLLVELDLDLRSLQFLGRSLEKFHHPLPQNCILLHLSDGIYTSFTDLPAEPHPMVDQSINHRDGASNLGSSFDALMQLANLDDCIQDAVKVRSQIEDDINTILAEANVLNIDDEADPGFDGESPQAKAALAAEQKRLRQLKSRRDELEQSLERRRHALAIGRETLSESRKLLGDRSQACKDLETRLQHMETEARGQIRRICEALLNIFPIEPFKSRTLQFTICGIYLPNSVYDDTNRDEISAALGFTAQLVHQLALYLSTPLPYPLEPYGSTSFISDPVSIGLSQRKYPLHPTSVPYKFEYAVFLLNKDIEFLMSRAGLRVLDIRHTLPNLKYLLYVLTAGTGDLPARKAGGVRGLLGGRISSDVSRRTSSDSLQSIPALSNQDTNDAKVNGGFGGTKEKQSNDSFVSTSPAQDLSYRTGFSGLRDRETK</sequence>
<feature type="coiled-coil region" evidence="2">
    <location>
        <begin position="341"/>
        <end position="410"/>
    </location>
</feature>
<feature type="compositionally biased region" description="Polar residues" evidence="3">
    <location>
        <begin position="585"/>
        <end position="596"/>
    </location>
</feature>
<evidence type="ECO:0000313" key="4">
    <source>
        <dbReference type="EMBL" id="EXJ84002.1"/>
    </source>
</evidence>
<dbReference type="PANTHER" id="PTHR15157">
    <property type="entry name" value="UV RADIATION RESISTANCE-ASSOCIATED GENE PROTEIN"/>
    <property type="match status" value="1"/>
</dbReference>
<organism evidence="4 5">
    <name type="scientific">Capronia epimyces CBS 606.96</name>
    <dbReference type="NCBI Taxonomy" id="1182542"/>
    <lineage>
        <taxon>Eukaryota</taxon>
        <taxon>Fungi</taxon>
        <taxon>Dikarya</taxon>
        <taxon>Ascomycota</taxon>
        <taxon>Pezizomycotina</taxon>
        <taxon>Eurotiomycetes</taxon>
        <taxon>Chaetothyriomycetidae</taxon>
        <taxon>Chaetothyriales</taxon>
        <taxon>Herpotrichiellaceae</taxon>
        <taxon>Capronia</taxon>
    </lineage>
</organism>
<evidence type="ECO:0000256" key="3">
    <source>
        <dbReference type="SAM" id="MobiDB-lite"/>
    </source>
</evidence>
<comment type="caution">
    <text evidence="4">The sequence shown here is derived from an EMBL/GenBank/DDBJ whole genome shotgun (WGS) entry which is preliminary data.</text>
</comment>
<protein>
    <recommendedName>
        <fullName evidence="6">UV radiation resistance associated protein</fullName>
    </recommendedName>
</protein>
<evidence type="ECO:0008006" key="6">
    <source>
        <dbReference type="Google" id="ProtNLM"/>
    </source>
</evidence>
<evidence type="ECO:0000256" key="1">
    <source>
        <dbReference type="ARBA" id="ARBA00023054"/>
    </source>
</evidence>
<dbReference type="GeneID" id="19168787"/>
<feature type="region of interest" description="Disordered" evidence="3">
    <location>
        <begin position="101"/>
        <end position="129"/>
    </location>
</feature>
<dbReference type="GO" id="GO:0005768">
    <property type="term" value="C:endosome"/>
    <property type="evidence" value="ECO:0007669"/>
    <property type="project" value="TreeGrafter"/>
</dbReference>
<dbReference type="Proteomes" id="UP000019478">
    <property type="component" value="Unassembled WGS sequence"/>
</dbReference>
<dbReference type="AlphaFoldDB" id="W9XTX9"/>
<name>W9XTX9_9EURO</name>
<dbReference type="GO" id="GO:0000323">
    <property type="term" value="C:lytic vacuole"/>
    <property type="evidence" value="ECO:0007669"/>
    <property type="project" value="TreeGrafter"/>
</dbReference>
<reference evidence="4 5" key="1">
    <citation type="submission" date="2013-03" db="EMBL/GenBank/DDBJ databases">
        <title>The Genome Sequence of Capronia epimyces CBS 606.96.</title>
        <authorList>
            <consortium name="The Broad Institute Genomics Platform"/>
            <person name="Cuomo C."/>
            <person name="de Hoog S."/>
            <person name="Gorbushina A."/>
            <person name="Walker B."/>
            <person name="Young S.K."/>
            <person name="Zeng Q."/>
            <person name="Gargeya S."/>
            <person name="Fitzgerald M."/>
            <person name="Haas B."/>
            <person name="Abouelleil A."/>
            <person name="Allen A.W."/>
            <person name="Alvarado L."/>
            <person name="Arachchi H.M."/>
            <person name="Berlin A.M."/>
            <person name="Chapman S.B."/>
            <person name="Gainer-Dewar J."/>
            <person name="Goldberg J."/>
            <person name="Griggs A."/>
            <person name="Gujja S."/>
            <person name="Hansen M."/>
            <person name="Howarth C."/>
            <person name="Imamovic A."/>
            <person name="Ireland A."/>
            <person name="Larimer J."/>
            <person name="McCowan C."/>
            <person name="Murphy C."/>
            <person name="Pearson M."/>
            <person name="Poon T.W."/>
            <person name="Priest M."/>
            <person name="Roberts A."/>
            <person name="Saif S."/>
            <person name="Shea T."/>
            <person name="Sisk P."/>
            <person name="Sykes S."/>
            <person name="Wortman J."/>
            <person name="Nusbaum C."/>
            <person name="Birren B."/>
        </authorList>
    </citation>
    <scope>NUCLEOTIDE SEQUENCE [LARGE SCALE GENOMIC DNA]</scope>
    <source>
        <strain evidence="4 5">CBS 606.96</strain>
    </source>
</reference>
<keyword evidence="5" id="KW-1185">Reference proteome</keyword>
<dbReference type="GO" id="GO:0035493">
    <property type="term" value="P:SNARE complex assembly"/>
    <property type="evidence" value="ECO:0007669"/>
    <property type="project" value="TreeGrafter"/>
</dbReference>
<dbReference type="eggNOG" id="KOG2896">
    <property type="taxonomic scope" value="Eukaryota"/>
</dbReference>